<dbReference type="InterPro" id="IPR014729">
    <property type="entry name" value="Rossmann-like_a/b/a_fold"/>
</dbReference>
<dbReference type="HAMAP" id="MF_01161">
    <property type="entry name" value="tRNA_Ile_lys_synt"/>
    <property type="match status" value="1"/>
</dbReference>
<evidence type="ECO:0000256" key="8">
    <source>
        <dbReference type="HAMAP-Rule" id="MF_01161"/>
    </source>
</evidence>
<dbReference type="EC" id="6.3.4.19" evidence="8"/>
<dbReference type="Gene3D" id="3.40.50.620">
    <property type="entry name" value="HUPs"/>
    <property type="match status" value="1"/>
</dbReference>
<gene>
    <name evidence="8 10" type="primary">tilS</name>
    <name evidence="10" type="ORF">Ataiwa_03870</name>
</gene>
<keyword evidence="6 8" id="KW-0067">ATP-binding</keyword>
<evidence type="ECO:0000256" key="7">
    <source>
        <dbReference type="ARBA" id="ARBA00048539"/>
    </source>
</evidence>
<evidence type="ECO:0000313" key="10">
    <source>
        <dbReference type="EMBL" id="GMQ32115.1"/>
    </source>
</evidence>
<dbReference type="NCBIfam" id="TIGR02432">
    <property type="entry name" value="lysidine_TilS_N"/>
    <property type="match status" value="1"/>
</dbReference>
<comment type="function">
    <text evidence="8">Ligates lysine onto the cytidine present at position 34 of the AUA codon-specific tRNA(Ile) that contains the anticodon CAU, in an ATP-dependent manner. Cytidine is converted to lysidine, thus changing the amino acid specificity of the tRNA from methionine to isoleucine.</text>
</comment>
<name>A0ABQ6PXT3_9BACT</name>
<dbReference type="InterPro" id="IPR012094">
    <property type="entry name" value="tRNA_Ile_lys_synt"/>
</dbReference>
<dbReference type="CDD" id="cd01992">
    <property type="entry name" value="TilS_N"/>
    <property type="match status" value="1"/>
</dbReference>
<comment type="caution">
    <text evidence="10">The sequence shown here is derived from an EMBL/GenBank/DDBJ whole genome shotgun (WGS) entry which is preliminary data.</text>
</comment>
<evidence type="ECO:0000256" key="5">
    <source>
        <dbReference type="ARBA" id="ARBA00022741"/>
    </source>
</evidence>
<feature type="domain" description="Lysidine-tRNA(Ile) synthetase C-terminal" evidence="9">
    <location>
        <begin position="364"/>
        <end position="436"/>
    </location>
</feature>
<dbReference type="Pfam" id="PF11734">
    <property type="entry name" value="TilS_C"/>
    <property type="match status" value="1"/>
</dbReference>
<keyword evidence="2 8" id="KW-0963">Cytoplasm</keyword>
<dbReference type="SMART" id="SM00977">
    <property type="entry name" value="TilS_C"/>
    <property type="match status" value="1"/>
</dbReference>
<feature type="binding site" evidence="8">
    <location>
        <begin position="26"/>
        <end position="31"/>
    </location>
    <ligand>
        <name>ATP</name>
        <dbReference type="ChEBI" id="CHEBI:30616"/>
    </ligand>
</feature>
<reference evidence="10 11" key="1">
    <citation type="submission" date="2023-08" db="EMBL/GenBank/DDBJ databases">
        <title>Draft genome sequence of Algoriphagus taiwanensis.</title>
        <authorList>
            <person name="Takatani N."/>
            <person name="Hosokawa M."/>
            <person name="Sawabe T."/>
        </authorList>
    </citation>
    <scope>NUCLEOTIDE SEQUENCE [LARGE SCALE GENOMIC DNA]</scope>
    <source>
        <strain evidence="10 11">JCM 19755</strain>
    </source>
</reference>
<sequence>MLDHFNSEILPRLDLKKDQSYLLGFSGGVDSVCLAHLLWKSGVRFEIAHVNFHLRGAESEQDAEFAEKLSMEWGIPFHLHHGETHQIADQKGISIQMAAREIRYDFFEKIRAQNHLQGIFLAHHEDDQLETIFLNLLRGTGIEGLYGMAEKKGWLIRPLLSFSKEELISYAKSHQLAWREDSSNAKVDYKRNKLRLEALPALYEVADDARTNLLTSFARLKDTGKAFSGLFESWKSANIQASEDGAFLPYSSIQHQAGAASLLHFWLRPFGFQPDQANQIYSSLLEPKPGTVFYSPSHLINLDRTGIYLAPRPVDFAGISLEKETAEFRLSEGAYRISQVSPESPLDVSPENAQLDADMLEFPLEIRNWQEGDRFMPLGMNSEKKISDFLIDSKVPLIKKQQVKVLVSGGKIAWVIGFRIADWAKRGPSTRKVIYFKKS</sequence>
<evidence type="ECO:0000256" key="4">
    <source>
        <dbReference type="ARBA" id="ARBA00022694"/>
    </source>
</evidence>
<keyword evidence="5 8" id="KW-0547">Nucleotide-binding</keyword>
<dbReference type="EMBL" id="BTPE01000001">
    <property type="protein sequence ID" value="GMQ32115.1"/>
    <property type="molecule type" value="Genomic_DNA"/>
</dbReference>
<organism evidence="10 11">
    <name type="scientific">Algoriphagus taiwanensis</name>
    <dbReference type="NCBI Taxonomy" id="1445656"/>
    <lineage>
        <taxon>Bacteria</taxon>
        <taxon>Pseudomonadati</taxon>
        <taxon>Bacteroidota</taxon>
        <taxon>Cytophagia</taxon>
        <taxon>Cytophagales</taxon>
        <taxon>Cyclobacteriaceae</taxon>
        <taxon>Algoriphagus</taxon>
    </lineage>
</organism>
<dbReference type="InterPro" id="IPR011063">
    <property type="entry name" value="TilS/TtcA_N"/>
</dbReference>
<proteinExistence type="inferred from homology"/>
<dbReference type="Proteomes" id="UP001307705">
    <property type="component" value="Unassembled WGS sequence"/>
</dbReference>
<protein>
    <recommendedName>
        <fullName evidence="8">tRNA(Ile)-lysidine synthase</fullName>
        <ecNumber evidence="8">6.3.4.19</ecNumber>
    </recommendedName>
    <alternativeName>
        <fullName evidence="8">tRNA(Ile)-2-lysyl-cytidine synthase</fullName>
    </alternativeName>
    <alternativeName>
        <fullName evidence="8">tRNA(Ile)-lysidine synthetase</fullName>
    </alternativeName>
</protein>
<dbReference type="SUPFAM" id="SSF56037">
    <property type="entry name" value="PheT/TilS domain"/>
    <property type="match status" value="1"/>
</dbReference>
<comment type="domain">
    <text evidence="8">The N-terminal region contains the highly conserved SGGXDS motif, predicted to be a P-loop motif involved in ATP binding.</text>
</comment>
<evidence type="ECO:0000256" key="3">
    <source>
        <dbReference type="ARBA" id="ARBA00022598"/>
    </source>
</evidence>
<dbReference type="PANTHER" id="PTHR43033">
    <property type="entry name" value="TRNA(ILE)-LYSIDINE SYNTHASE-RELATED"/>
    <property type="match status" value="1"/>
</dbReference>
<dbReference type="SUPFAM" id="SSF52402">
    <property type="entry name" value="Adenine nucleotide alpha hydrolases-like"/>
    <property type="match status" value="1"/>
</dbReference>
<accession>A0ABQ6PXT3</accession>
<evidence type="ECO:0000313" key="11">
    <source>
        <dbReference type="Proteomes" id="UP001307705"/>
    </source>
</evidence>
<dbReference type="RefSeq" id="WP_338226926.1">
    <property type="nucleotide sequence ID" value="NZ_BTPE01000001.1"/>
</dbReference>
<keyword evidence="11" id="KW-1185">Reference proteome</keyword>
<dbReference type="PANTHER" id="PTHR43033:SF1">
    <property type="entry name" value="TRNA(ILE)-LYSIDINE SYNTHASE-RELATED"/>
    <property type="match status" value="1"/>
</dbReference>
<dbReference type="Pfam" id="PF01171">
    <property type="entry name" value="ATP_bind_3"/>
    <property type="match status" value="1"/>
</dbReference>
<comment type="catalytic activity">
    <reaction evidence="7 8">
        <text>cytidine(34) in tRNA(Ile2) + L-lysine + ATP = lysidine(34) in tRNA(Ile2) + AMP + diphosphate + H(+)</text>
        <dbReference type="Rhea" id="RHEA:43744"/>
        <dbReference type="Rhea" id="RHEA-COMP:10625"/>
        <dbReference type="Rhea" id="RHEA-COMP:10670"/>
        <dbReference type="ChEBI" id="CHEBI:15378"/>
        <dbReference type="ChEBI" id="CHEBI:30616"/>
        <dbReference type="ChEBI" id="CHEBI:32551"/>
        <dbReference type="ChEBI" id="CHEBI:33019"/>
        <dbReference type="ChEBI" id="CHEBI:82748"/>
        <dbReference type="ChEBI" id="CHEBI:83665"/>
        <dbReference type="ChEBI" id="CHEBI:456215"/>
        <dbReference type="EC" id="6.3.4.19"/>
    </reaction>
</comment>
<dbReference type="InterPro" id="IPR012795">
    <property type="entry name" value="tRNA_Ile_lys_synt_N"/>
</dbReference>
<keyword evidence="3 8" id="KW-0436">Ligase</keyword>
<evidence type="ECO:0000259" key="9">
    <source>
        <dbReference type="SMART" id="SM00977"/>
    </source>
</evidence>
<keyword evidence="4 8" id="KW-0819">tRNA processing</keyword>
<dbReference type="NCBIfam" id="TIGR02433">
    <property type="entry name" value="lysidine_TilS_C"/>
    <property type="match status" value="1"/>
</dbReference>
<dbReference type="InterPro" id="IPR012796">
    <property type="entry name" value="Lysidine-tRNA-synth_C"/>
</dbReference>
<comment type="subcellular location">
    <subcellularLocation>
        <location evidence="1 8">Cytoplasm</location>
    </subcellularLocation>
</comment>
<evidence type="ECO:0000256" key="6">
    <source>
        <dbReference type="ARBA" id="ARBA00022840"/>
    </source>
</evidence>
<evidence type="ECO:0000256" key="2">
    <source>
        <dbReference type="ARBA" id="ARBA00022490"/>
    </source>
</evidence>
<evidence type="ECO:0000256" key="1">
    <source>
        <dbReference type="ARBA" id="ARBA00004496"/>
    </source>
</evidence>
<comment type="similarity">
    <text evidence="8">Belongs to the tRNA(Ile)-lysidine synthase family.</text>
</comment>